<dbReference type="EMBL" id="SNXW01000001">
    <property type="protein sequence ID" value="TDP88185.1"/>
    <property type="molecule type" value="Genomic_DNA"/>
</dbReference>
<keyword evidence="5" id="KW-1185">Reference proteome</keyword>
<protein>
    <submittedName>
        <fullName evidence="4">Uncharacterized protein DUF904</fullName>
    </submittedName>
</protein>
<accession>A0A4R6RPP6</accession>
<keyword evidence="1 2" id="KW-0175">Coiled coil</keyword>
<evidence type="ECO:0000256" key="2">
    <source>
        <dbReference type="SAM" id="Coils"/>
    </source>
</evidence>
<dbReference type="GO" id="GO:0005737">
    <property type="term" value="C:cytoplasm"/>
    <property type="evidence" value="ECO:0007669"/>
    <property type="project" value="InterPro"/>
</dbReference>
<dbReference type="InterPro" id="IPR009252">
    <property type="entry name" value="Cell_div_ZapB"/>
</dbReference>
<dbReference type="GO" id="GO:0090529">
    <property type="term" value="P:cell septum assembly"/>
    <property type="evidence" value="ECO:0007669"/>
    <property type="project" value="InterPro"/>
</dbReference>
<evidence type="ECO:0000256" key="1">
    <source>
        <dbReference type="ARBA" id="ARBA00023054"/>
    </source>
</evidence>
<evidence type="ECO:0000313" key="4">
    <source>
        <dbReference type="EMBL" id="TDP88185.1"/>
    </source>
</evidence>
<evidence type="ECO:0000256" key="3">
    <source>
        <dbReference type="SAM" id="MobiDB-lite"/>
    </source>
</evidence>
<dbReference type="Proteomes" id="UP000294593">
    <property type="component" value="Unassembled WGS sequence"/>
</dbReference>
<feature type="coiled-coil region" evidence="2">
    <location>
        <begin position="4"/>
        <end position="59"/>
    </location>
</feature>
<name>A0A4R6RPP6_9BURK</name>
<gene>
    <name evidence="4" type="ORF">EV672_101329</name>
</gene>
<dbReference type="RefSeq" id="WP_243738459.1">
    <property type="nucleotide sequence ID" value="NZ_JBASTO010000083.1"/>
</dbReference>
<organism evidence="4 5">
    <name type="scientific">Aquabacterium commune</name>
    <dbReference type="NCBI Taxonomy" id="70586"/>
    <lineage>
        <taxon>Bacteria</taxon>
        <taxon>Pseudomonadati</taxon>
        <taxon>Pseudomonadota</taxon>
        <taxon>Betaproteobacteria</taxon>
        <taxon>Burkholderiales</taxon>
        <taxon>Aquabacterium</taxon>
    </lineage>
</organism>
<proteinExistence type="predicted"/>
<comment type="caution">
    <text evidence="4">The sequence shown here is derived from an EMBL/GenBank/DDBJ whole genome shotgun (WGS) entry which is preliminary data.</text>
</comment>
<evidence type="ECO:0000313" key="5">
    <source>
        <dbReference type="Proteomes" id="UP000294593"/>
    </source>
</evidence>
<dbReference type="GO" id="GO:0043093">
    <property type="term" value="P:FtsZ-dependent cytokinesis"/>
    <property type="evidence" value="ECO:0007669"/>
    <property type="project" value="InterPro"/>
</dbReference>
<feature type="region of interest" description="Disordered" evidence="3">
    <location>
        <begin position="63"/>
        <end position="93"/>
    </location>
</feature>
<dbReference type="Pfam" id="PF06005">
    <property type="entry name" value="ZapB"/>
    <property type="match status" value="1"/>
</dbReference>
<dbReference type="AlphaFoldDB" id="A0A4R6RPP6"/>
<reference evidence="4 5" key="1">
    <citation type="submission" date="2019-03" db="EMBL/GenBank/DDBJ databases">
        <title>Genomic Encyclopedia of Type Strains, Phase IV (KMG-IV): sequencing the most valuable type-strain genomes for metagenomic binning, comparative biology and taxonomic classification.</title>
        <authorList>
            <person name="Goeker M."/>
        </authorList>
    </citation>
    <scope>NUCLEOTIDE SEQUENCE [LARGE SCALE GENOMIC DNA]</scope>
    <source>
        <strain evidence="4 5">DSM 11901</strain>
    </source>
</reference>
<sequence length="93" mass="10294">MSRIDELTDRIERLLLRHEELRRTNDLLAQQVTVITQERDSLRARLAAARGRIDALLDKLPLPATGAHPGMDADVDADDVDAADHGHPQPPDA</sequence>